<evidence type="ECO:0000256" key="1">
    <source>
        <dbReference type="SAM" id="MobiDB-lite"/>
    </source>
</evidence>
<feature type="domain" description="MCM3-like winged helix" evidence="2">
    <location>
        <begin position="453"/>
        <end position="522"/>
    </location>
</feature>
<feature type="compositionally biased region" description="Basic and acidic residues" evidence="1">
    <location>
        <begin position="233"/>
        <end position="245"/>
    </location>
</feature>
<feature type="compositionally biased region" description="Low complexity" evidence="1">
    <location>
        <begin position="195"/>
        <end position="228"/>
    </location>
</feature>
<feature type="compositionally biased region" description="Low complexity" evidence="1">
    <location>
        <begin position="354"/>
        <end position="364"/>
    </location>
</feature>
<proteinExistence type="predicted"/>
<dbReference type="AlphaFoldDB" id="A0A7S0THJ3"/>
<protein>
    <recommendedName>
        <fullName evidence="2">MCM3-like winged helix domain-containing protein</fullName>
    </recommendedName>
</protein>
<accession>A0A7S0THJ3</accession>
<feature type="compositionally biased region" description="Low complexity" evidence="1">
    <location>
        <begin position="372"/>
        <end position="392"/>
    </location>
</feature>
<dbReference type="EMBL" id="HBFJ01000597">
    <property type="protein sequence ID" value="CAD8733291.1"/>
    <property type="molecule type" value="Transcribed_RNA"/>
</dbReference>
<feature type="region of interest" description="Disordered" evidence="1">
    <location>
        <begin position="318"/>
        <end position="401"/>
    </location>
</feature>
<sequence length="531" mass="56683">MTATLTIIPTDLKIGQQVDIESRTWPGINKPGGHATITKLHYDTPDGSITSDGNGGAAGGAPTKIDVKYVLGGTEKQIEITYVKPYVELVRGGRSRRVDKKMTVDSFTGEKENNGAVGGGGKKRVNKRKAVGADTVDNSVHKKKKVVQNKNKNDGIVAANKIEEEQPKVVEDDDTKKKKKTKPAPSKKEGKKKANASAATNKTKSIASYFTSASSATTTTTTTSAKAKGGPSKPKEETTNKEAKKTNPNNPPTTATKPKPTKNPKAVKYSPNSILAVRAAHAKSPTQSHIFGTKTIGFSNDTVVKDAQSLLEGSWISSSANVRGGGGVGSKKKKRSVQESLFPEEDEGEDRKSAATTAVATTVASLPKKKVTPSSVSGKKGGVSSSSSSSSNTKDKSVQNHKTIQSLYKNECVKAKDFVTSMFGSATKDHGGEKMEEDGAASSPESCLELKMDSGRMDLFNSLLSEVMFKKGLESMDVDEMICSINTSSQRGDTVKPFTLLEVKAFLQTLDSQNRIFVSWEEDNSGTIYTI</sequence>
<feature type="compositionally biased region" description="Basic and acidic residues" evidence="1">
    <location>
        <begin position="161"/>
        <end position="176"/>
    </location>
</feature>
<feature type="compositionally biased region" description="Basic residues" evidence="1">
    <location>
        <begin position="121"/>
        <end position="130"/>
    </location>
</feature>
<dbReference type="Pfam" id="PF23191">
    <property type="entry name" value="WHD_MCM3_C"/>
    <property type="match status" value="1"/>
</dbReference>
<feature type="region of interest" description="Disordered" evidence="1">
    <location>
        <begin position="106"/>
        <end position="272"/>
    </location>
</feature>
<reference evidence="3" key="1">
    <citation type="submission" date="2021-01" db="EMBL/GenBank/DDBJ databases">
        <authorList>
            <person name="Corre E."/>
            <person name="Pelletier E."/>
            <person name="Niang G."/>
            <person name="Scheremetjew M."/>
            <person name="Finn R."/>
            <person name="Kale V."/>
            <person name="Holt S."/>
            <person name="Cochrane G."/>
            <person name="Meng A."/>
            <person name="Brown T."/>
            <person name="Cohen L."/>
        </authorList>
    </citation>
    <scope>NUCLEOTIDE SEQUENCE</scope>
    <source>
        <strain evidence="3">SM1012Hels-07</strain>
    </source>
</reference>
<evidence type="ECO:0000259" key="2">
    <source>
        <dbReference type="Pfam" id="PF23191"/>
    </source>
</evidence>
<gene>
    <name evidence="3" type="ORF">SMAR0319_LOCUS440</name>
</gene>
<feature type="compositionally biased region" description="Low complexity" evidence="1">
    <location>
        <begin position="246"/>
        <end position="266"/>
    </location>
</feature>
<evidence type="ECO:0000313" key="3">
    <source>
        <dbReference type="EMBL" id="CAD8733291.1"/>
    </source>
</evidence>
<dbReference type="InterPro" id="IPR056575">
    <property type="entry name" value="WH_MCM3_C"/>
</dbReference>
<organism evidence="3">
    <name type="scientific">Skeletonema marinoi</name>
    <dbReference type="NCBI Taxonomy" id="267567"/>
    <lineage>
        <taxon>Eukaryota</taxon>
        <taxon>Sar</taxon>
        <taxon>Stramenopiles</taxon>
        <taxon>Ochrophyta</taxon>
        <taxon>Bacillariophyta</taxon>
        <taxon>Coscinodiscophyceae</taxon>
        <taxon>Thalassiosirophycidae</taxon>
        <taxon>Thalassiosirales</taxon>
        <taxon>Skeletonemataceae</taxon>
        <taxon>Skeletonema</taxon>
        <taxon>Skeletonema marinoi-dohrnii complex</taxon>
    </lineage>
</organism>
<name>A0A7S0THJ3_9STRA</name>